<dbReference type="EMBL" id="BONW01000010">
    <property type="protein sequence ID" value="GIG87409.1"/>
    <property type="molecule type" value="Genomic_DNA"/>
</dbReference>
<dbReference type="InterPro" id="IPR025533">
    <property type="entry name" value="DUF4419"/>
</dbReference>
<dbReference type="RefSeq" id="WP_203865982.1">
    <property type="nucleotide sequence ID" value="NZ_BONW01000010.1"/>
</dbReference>
<sequence length="117" mass="12150">MVTFPVDAVSSAAEPLPTRPLGQLFDDALVVGGDPALPVLAPNGVHPLLGAVGRAFAEHRPLVLSPDAVWLTIAQGAAQQDAALDSGGDLGHLETGRLDVLAETVVDWRPTVREAED</sequence>
<name>A0ABQ4DY73_9ACTN</name>
<proteinExistence type="predicted"/>
<gene>
    <name evidence="1" type="ORF">Pen02_23450</name>
</gene>
<accession>A0ABQ4DY73</accession>
<evidence type="ECO:0000313" key="1">
    <source>
        <dbReference type="EMBL" id="GIG87409.1"/>
    </source>
</evidence>
<reference evidence="1 2" key="1">
    <citation type="submission" date="2021-01" db="EMBL/GenBank/DDBJ databases">
        <title>Whole genome shotgun sequence of Plantactinospora endophytica NBRC 110450.</title>
        <authorList>
            <person name="Komaki H."/>
            <person name="Tamura T."/>
        </authorList>
    </citation>
    <scope>NUCLEOTIDE SEQUENCE [LARGE SCALE GENOMIC DNA]</scope>
    <source>
        <strain evidence="1 2">NBRC 110450</strain>
    </source>
</reference>
<comment type="caution">
    <text evidence="1">The sequence shown here is derived from an EMBL/GenBank/DDBJ whole genome shotgun (WGS) entry which is preliminary data.</text>
</comment>
<protein>
    <submittedName>
        <fullName evidence="1">Uncharacterized protein</fullName>
    </submittedName>
</protein>
<evidence type="ECO:0000313" key="2">
    <source>
        <dbReference type="Proteomes" id="UP000646749"/>
    </source>
</evidence>
<organism evidence="1 2">
    <name type="scientific">Plantactinospora endophytica</name>
    <dbReference type="NCBI Taxonomy" id="673535"/>
    <lineage>
        <taxon>Bacteria</taxon>
        <taxon>Bacillati</taxon>
        <taxon>Actinomycetota</taxon>
        <taxon>Actinomycetes</taxon>
        <taxon>Micromonosporales</taxon>
        <taxon>Micromonosporaceae</taxon>
        <taxon>Plantactinospora</taxon>
    </lineage>
</organism>
<dbReference type="Pfam" id="PF14388">
    <property type="entry name" value="DUF4419"/>
    <property type="match status" value="1"/>
</dbReference>
<keyword evidence="2" id="KW-1185">Reference proteome</keyword>
<dbReference type="Proteomes" id="UP000646749">
    <property type="component" value="Unassembled WGS sequence"/>
</dbReference>